<organism evidence="6 7">
    <name type="scientific">Flavobacterium collinsii</name>
    <dbReference type="NCBI Taxonomy" id="1114861"/>
    <lineage>
        <taxon>Bacteria</taxon>
        <taxon>Pseudomonadati</taxon>
        <taxon>Bacteroidota</taxon>
        <taxon>Flavobacteriia</taxon>
        <taxon>Flavobacteriales</taxon>
        <taxon>Flavobacteriaceae</taxon>
        <taxon>Flavobacterium</taxon>
    </lineage>
</organism>
<feature type="domain" description="Outer membrane protein beta-barrel" evidence="5">
    <location>
        <begin position="366"/>
        <end position="772"/>
    </location>
</feature>
<dbReference type="SUPFAM" id="SSF56935">
    <property type="entry name" value="Porins"/>
    <property type="match status" value="1"/>
</dbReference>
<evidence type="ECO:0000256" key="1">
    <source>
        <dbReference type="ARBA" id="ARBA00004442"/>
    </source>
</evidence>
<dbReference type="EMBL" id="OX336425">
    <property type="protein sequence ID" value="CAI2768944.1"/>
    <property type="molecule type" value="Genomic_DNA"/>
</dbReference>
<evidence type="ECO:0000256" key="2">
    <source>
        <dbReference type="ARBA" id="ARBA00023136"/>
    </source>
</evidence>
<keyword evidence="3" id="KW-0998">Cell outer membrane</keyword>
<comment type="subcellular location">
    <subcellularLocation>
        <location evidence="1">Cell outer membrane</location>
    </subcellularLocation>
</comment>
<dbReference type="Pfam" id="PF13620">
    <property type="entry name" value="CarboxypepD_reg"/>
    <property type="match status" value="1"/>
</dbReference>
<dbReference type="PANTHER" id="PTHR40980">
    <property type="entry name" value="PLUG DOMAIN-CONTAINING PROTEIN"/>
    <property type="match status" value="1"/>
</dbReference>
<proteinExistence type="predicted"/>
<dbReference type="InterPro" id="IPR041700">
    <property type="entry name" value="OMP_b-brl_3"/>
</dbReference>
<dbReference type="Gene3D" id="2.60.40.1120">
    <property type="entry name" value="Carboxypeptidase-like, regulatory domain"/>
    <property type="match status" value="1"/>
</dbReference>
<reference evidence="6" key="1">
    <citation type="submission" date="2022-09" db="EMBL/GenBank/DDBJ databases">
        <authorList>
            <person name="Duchaud E."/>
        </authorList>
    </citation>
    <scope>NUCLEOTIDE SEQUENCE</scope>
    <source>
        <strain evidence="6">TRV642</strain>
    </source>
</reference>
<feature type="chain" id="PRO_5040981391" evidence="4">
    <location>
        <begin position="19"/>
        <end position="797"/>
    </location>
</feature>
<dbReference type="Gene3D" id="2.170.130.10">
    <property type="entry name" value="TonB-dependent receptor, plug domain"/>
    <property type="match status" value="1"/>
</dbReference>
<evidence type="ECO:0000259" key="5">
    <source>
        <dbReference type="Pfam" id="PF14905"/>
    </source>
</evidence>
<dbReference type="SUPFAM" id="SSF49464">
    <property type="entry name" value="Carboxypeptidase regulatory domain-like"/>
    <property type="match status" value="1"/>
</dbReference>
<dbReference type="InterPro" id="IPR008969">
    <property type="entry name" value="CarboxyPept-like_regulatory"/>
</dbReference>
<feature type="signal peptide" evidence="4">
    <location>
        <begin position="1"/>
        <end position="18"/>
    </location>
</feature>
<gene>
    <name evidence="6" type="ORF">TRV642_4263</name>
</gene>
<dbReference type="InterPro" id="IPR037066">
    <property type="entry name" value="Plug_dom_sf"/>
</dbReference>
<dbReference type="Proteomes" id="UP001152749">
    <property type="component" value="Chromosome"/>
</dbReference>
<dbReference type="RefSeq" id="WP_263361446.1">
    <property type="nucleotide sequence ID" value="NZ_OX336425.1"/>
</dbReference>
<name>A0A9W4TL53_9FLAO</name>
<dbReference type="Pfam" id="PF14905">
    <property type="entry name" value="OMP_b-brl_3"/>
    <property type="match status" value="1"/>
</dbReference>
<evidence type="ECO:0000256" key="3">
    <source>
        <dbReference type="ARBA" id="ARBA00023237"/>
    </source>
</evidence>
<dbReference type="PANTHER" id="PTHR40980:SF4">
    <property type="entry name" value="TONB-DEPENDENT RECEPTOR-LIKE BETA-BARREL DOMAIN-CONTAINING PROTEIN"/>
    <property type="match status" value="1"/>
</dbReference>
<dbReference type="AlphaFoldDB" id="A0A9W4TL53"/>
<dbReference type="KEGG" id="fcs:TRV642_4263"/>
<keyword evidence="6" id="KW-0675">Receptor</keyword>
<dbReference type="InterPro" id="IPR036942">
    <property type="entry name" value="Beta-barrel_TonB_sf"/>
</dbReference>
<keyword evidence="4" id="KW-0732">Signal</keyword>
<protein>
    <submittedName>
        <fullName evidence="6">TonB-dependent outer membrane receptor</fullName>
    </submittedName>
</protein>
<dbReference type="GO" id="GO:0009279">
    <property type="term" value="C:cell outer membrane"/>
    <property type="evidence" value="ECO:0007669"/>
    <property type="project" value="UniProtKB-SubCell"/>
</dbReference>
<evidence type="ECO:0000256" key="4">
    <source>
        <dbReference type="SAM" id="SignalP"/>
    </source>
</evidence>
<sequence length="797" mass="90484">MKKSIFLLLVLLSSVLSAQVKVTGKVTSKDNNPIEFAEVILIGKDSAAIKSELTNEKGDFVLESQPGVYELQVRQANKTIASRNIELNADLDLGNIVVDAAIVLESVVVVGKKKLIERKVDRVVFNVENSISATGGDALEALRITPGIKVQNDNIAIIGKSSVAVMVDDKIIQLSEEDLANFLKSIPSDIIKSIEVITTPPAKYEAAGNSGMVNIKLKKAKKDSWNALIGTTFLQRTYSDGAVLGSFNYNKNKLSISSSLNYKNGTRYVNQDNYTYFPDGLWHTSEPDKEKYARVNGKLTIDYQISPKWIMGGQFLYNNNDSKNTESPFTGVTDYTTGRLNRYLKSDGKEVQNPNIKSLSFYNEFKLDTIGKKLTLNLDYFNFNNKDVRTYNGISVIEVPLPYSEKYYAGINDNSQDINNFSGKLDIDYPTKWAVLSFGSKISNSQTHNDIFAFNSGLVDTPPSEFILSKNKFEYTENVQAFYISGNKKINEYWESQFGLRMEATQTKTFAESLSQSTKLDYVKFFPTAYVSYKPNDNSTYTLSYSKRIERPQFYDLNPNVTFLNPFQTIEGNPFLQPSFIDNLELTYTYKKLETKVYFSYQDDMFNEIPITDPTTNLIRFAIDNFIDIQRYGISENFVFDKIKWWTSINTFDINYSISKSKLAITQGGQKGFNSMISTNNDFILNSKKTLLFNLNYWYSFPGNDGFYKNDAMSSLSLTLQYLLLDKDLTLSLKGSDIFRTEVISINSRVNDVYNEGRYYRDRQALQFSVSYKFGNKKIKTGQRETGNEEERSRTGN</sequence>
<keyword evidence="2" id="KW-0472">Membrane</keyword>
<dbReference type="Gene3D" id="2.40.170.20">
    <property type="entry name" value="TonB-dependent receptor, beta-barrel domain"/>
    <property type="match status" value="1"/>
</dbReference>
<accession>A0A9W4TL53</accession>
<evidence type="ECO:0000313" key="7">
    <source>
        <dbReference type="Proteomes" id="UP001152749"/>
    </source>
</evidence>
<evidence type="ECO:0000313" key="6">
    <source>
        <dbReference type="EMBL" id="CAI2768944.1"/>
    </source>
</evidence>